<dbReference type="InterPro" id="IPR050908">
    <property type="entry name" value="SmbC-like"/>
</dbReference>
<dbReference type="InterPro" id="IPR018060">
    <property type="entry name" value="HTH_AraC"/>
</dbReference>
<protein>
    <submittedName>
        <fullName evidence="5">AraC family transcriptional regulator</fullName>
    </submittedName>
</protein>
<evidence type="ECO:0000256" key="1">
    <source>
        <dbReference type="ARBA" id="ARBA00023015"/>
    </source>
</evidence>
<dbReference type="PANTHER" id="PTHR40055:SF1">
    <property type="entry name" value="TRANSCRIPTIONAL REGULATOR YGIV-RELATED"/>
    <property type="match status" value="1"/>
</dbReference>
<dbReference type="PRINTS" id="PR00032">
    <property type="entry name" value="HTHARAC"/>
</dbReference>
<dbReference type="Proteomes" id="UP001139646">
    <property type="component" value="Unassembled WGS sequence"/>
</dbReference>
<evidence type="ECO:0000313" key="6">
    <source>
        <dbReference type="Proteomes" id="UP001139646"/>
    </source>
</evidence>
<dbReference type="InterPro" id="IPR018062">
    <property type="entry name" value="HTH_AraC-typ_CS"/>
</dbReference>
<dbReference type="SUPFAM" id="SSF46689">
    <property type="entry name" value="Homeodomain-like"/>
    <property type="match status" value="2"/>
</dbReference>
<dbReference type="InterPro" id="IPR010499">
    <property type="entry name" value="AraC_E-bd"/>
</dbReference>
<name>A0ABS9X3F2_9GAMM</name>
<gene>
    <name evidence="5" type="ORF">L3081_09560</name>
</gene>
<dbReference type="Pfam" id="PF06445">
    <property type="entry name" value="GyrI-like"/>
    <property type="match status" value="1"/>
</dbReference>
<evidence type="ECO:0000313" key="5">
    <source>
        <dbReference type="EMBL" id="MCI2283592.1"/>
    </source>
</evidence>
<dbReference type="RefSeq" id="WP_242285218.1">
    <property type="nucleotide sequence ID" value="NZ_JAKKSL010000001.1"/>
</dbReference>
<dbReference type="SMART" id="SM00871">
    <property type="entry name" value="AraC_E_bind"/>
    <property type="match status" value="1"/>
</dbReference>
<dbReference type="Gene3D" id="3.20.80.10">
    <property type="entry name" value="Regulatory factor, effector binding domain"/>
    <property type="match status" value="1"/>
</dbReference>
<dbReference type="Pfam" id="PF12833">
    <property type="entry name" value="HTH_18"/>
    <property type="match status" value="1"/>
</dbReference>
<evidence type="ECO:0000256" key="2">
    <source>
        <dbReference type="ARBA" id="ARBA00023125"/>
    </source>
</evidence>
<dbReference type="InterPro" id="IPR029442">
    <property type="entry name" value="GyrI-like"/>
</dbReference>
<dbReference type="InterPro" id="IPR009057">
    <property type="entry name" value="Homeodomain-like_sf"/>
</dbReference>
<dbReference type="InterPro" id="IPR020449">
    <property type="entry name" value="Tscrpt_reg_AraC-type_HTH"/>
</dbReference>
<reference evidence="5" key="1">
    <citation type="submission" date="2022-01" db="EMBL/GenBank/DDBJ databases">
        <title>Colwellia maritima, isolated from seawater.</title>
        <authorList>
            <person name="Kristyanto S."/>
            <person name="Jung J."/>
            <person name="Jeon C.O."/>
        </authorList>
    </citation>
    <scope>NUCLEOTIDE SEQUENCE</scope>
    <source>
        <strain evidence="5">MSW7</strain>
    </source>
</reference>
<keyword evidence="6" id="KW-1185">Reference proteome</keyword>
<sequence length="288" mass="33238">MTKYQDRFVDVVNYIEANLDTNLDIDKLCQRVYLSKYHFHRQCSAFFGMSVMSLAKLLRLKRAAYQLAYRDDKKVLEIALTNGYESHEAFSRAFKKRFNQSPSSFRLSPNWASWDATYEPIIILRSKIMNNSGNFTVDLVDFPETLIGAIEHRGPPNMLGNTIQKFIQWRKENKLPPTKSKTFNLVYDDPNLVDAKDYRFDIACSIPHLLEGNTAGIVNKTIPAGKCALIRHVGSDDTIGLAVNYLYLTWLNASNYTLRDFPIFFERVTFYPDVAENEMITDIYLPIK</sequence>
<dbReference type="EMBL" id="JAKKSL010000001">
    <property type="protein sequence ID" value="MCI2283592.1"/>
    <property type="molecule type" value="Genomic_DNA"/>
</dbReference>
<keyword evidence="3" id="KW-0804">Transcription</keyword>
<feature type="domain" description="HTH araC/xylS-type" evidence="4">
    <location>
        <begin position="9"/>
        <end position="108"/>
    </location>
</feature>
<keyword evidence="1" id="KW-0805">Transcription regulation</keyword>
<dbReference type="PROSITE" id="PS00041">
    <property type="entry name" value="HTH_ARAC_FAMILY_1"/>
    <property type="match status" value="1"/>
</dbReference>
<proteinExistence type="predicted"/>
<keyword evidence="2" id="KW-0238">DNA-binding</keyword>
<comment type="caution">
    <text evidence="5">The sequence shown here is derived from an EMBL/GenBank/DDBJ whole genome shotgun (WGS) entry which is preliminary data.</text>
</comment>
<accession>A0ABS9X3F2</accession>
<dbReference type="PROSITE" id="PS01124">
    <property type="entry name" value="HTH_ARAC_FAMILY_2"/>
    <property type="match status" value="1"/>
</dbReference>
<evidence type="ECO:0000259" key="4">
    <source>
        <dbReference type="PROSITE" id="PS01124"/>
    </source>
</evidence>
<dbReference type="SMART" id="SM00342">
    <property type="entry name" value="HTH_ARAC"/>
    <property type="match status" value="1"/>
</dbReference>
<dbReference type="PANTHER" id="PTHR40055">
    <property type="entry name" value="TRANSCRIPTIONAL REGULATOR YGIV-RELATED"/>
    <property type="match status" value="1"/>
</dbReference>
<dbReference type="SUPFAM" id="SSF55136">
    <property type="entry name" value="Probable bacterial effector-binding domain"/>
    <property type="match status" value="1"/>
</dbReference>
<organism evidence="5 6">
    <name type="scientific">Colwellia maritima</name>
    <dbReference type="NCBI Taxonomy" id="2912588"/>
    <lineage>
        <taxon>Bacteria</taxon>
        <taxon>Pseudomonadati</taxon>
        <taxon>Pseudomonadota</taxon>
        <taxon>Gammaproteobacteria</taxon>
        <taxon>Alteromonadales</taxon>
        <taxon>Colwelliaceae</taxon>
        <taxon>Colwellia</taxon>
    </lineage>
</organism>
<dbReference type="Gene3D" id="1.10.10.60">
    <property type="entry name" value="Homeodomain-like"/>
    <property type="match status" value="2"/>
</dbReference>
<dbReference type="InterPro" id="IPR011256">
    <property type="entry name" value="Reg_factor_effector_dom_sf"/>
</dbReference>
<evidence type="ECO:0000256" key="3">
    <source>
        <dbReference type="ARBA" id="ARBA00023163"/>
    </source>
</evidence>